<evidence type="ECO:0000256" key="12">
    <source>
        <dbReference type="SAM" id="Phobius"/>
    </source>
</evidence>
<dbReference type="InParanoid" id="A0A6L2PZS3"/>
<evidence type="ECO:0000256" key="1">
    <source>
        <dbReference type="ARBA" id="ARBA00004651"/>
    </source>
</evidence>
<keyword evidence="14" id="KW-1185">Reference proteome</keyword>
<dbReference type="PRINTS" id="PR01609">
    <property type="entry name" value="CD36FAMILY"/>
</dbReference>
<keyword evidence="11" id="KW-0325">Glycoprotein</keyword>
<evidence type="ECO:0000256" key="6">
    <source>
        <dbReference type="ARBA" id="ARBA00022725"/>
    </source>
</evidence>
<dbReference type="GO" id="GO:0005044">
    <property type="term" value="F:scavenger receptor activity"/>
    <property type="evidence" value="ECO:0007669"/>
    <property type="project" value="TreeGrafter"/>
</dbReference>
<evidence type="ECO:0000256" key="10">
    <source>
        <dbReference type="ARBA" id="ARBA00023170"/>
    </source>
</evidence>
<proteinExistence type="inferred from homology"/>
<dbReference type="AlphaFoldDB" id="A0A6L2PZS3"/>
<evidence type="ECO:0000256" key="3">
    <source>
        <dbReference type="ARBA" id="ARBA00022475"/>
    </source>
</evidence>
<keyword evidence="7 12" id="KW-1133">Transmembrane helix</keyword>
<keyword evidence="9" id="KW-1015">Disulfide bond</keyword>
<evidence type="ECO:0000313" key="13">
    <source>
        <dbReference type="EMBL" id="GFG37744.1"/>
    </source>
</evidence>
<comment type="similarity">
    <text evidence="2">Belongs to the CD36 family.</text>
</comment>
<evidence type="ECO:0000256" key="4">
    <source>
        <dbReference type="ARBA" id="ARBA00022606"/>
    </source>
</evidence>
<dbReference type="Proteomes" id="UP000502823">
    <property type="component" value="Unassembled WGS sequence"/>
</dbReference>
<comment type="subcellular location">
    <subcellularLocation>
        <location evidence="1">Cell membrane</location>
        <topology evidence="1">Multi-pass membrane protein</topology>
    </subcellularLocation>
</comment>
<keyword evidence="5 12" id="KW-0812">Transmembrane</keyword>
<evidence type="ECO:0000256" key="9">
    <source>
        <dbReference type="ARBA" id="ARBA00023157"/>
    </source>
</evidence>
<keyword evidence="8 12" id="KW-0472">Membrane</keyword>
<keyword evidence="3" id="KW-1003">Cell membrane</keyword>
<dbReference type="GO" id="GO:0005737">
    <property type="term" value="C:cytoplasm"/>
    <property type="evidence" value="ECO:0007669"/>
    <property type="project" value="TreeGrafter"/>
</dbReference>
<keyword evidence="4" id="KW-0716">Sensory transduction</keyword>
<feature type="transmembrane region" description="Helical" evidence="12">
    <location>
        <begin position="936"/>
        <end position="956"/>
    </location>
</feature>
<evidence type="ECO:0000256" key="5">
    <source>
        <dbReference type="ARBA" id="ARBA00022692"/>
    </source>
</evidence>
<evidence type="ECO:0008006" key="15">
    <source>
        <dbReference type="Google" id="ProtNLM"/>
    </source>
</evidence>
<accession>A0A6L2PZS3</accession>
<feature type="transmembrane region" description="Helical" evidence="12">
    <location>
        <begin position="387"/>
        <end position="408"/>
    </location>
</feature>
<gene>
    <name evidence="13" type="ORF">Cfor_06983</name>
</gene>
<dbReference type="PANTHER" id="PTHR11923:SF69">
    <property type="entry name" value="SENSORY NEURON MEMBRANE PROTEIN 1"/>
    <property type="match status" value="1"/>
</dbReference>
<protein>
    <recommendedName>
        <fullName evidence="15">Sensory neuron membrane protein 1</fullName>
    </recommendedName>
</protein>
<feature type="transmembrane region" description="Helical" evidence="12">
    <location>
        <begin position="476"/>
        <end position="502"/>
    </location>
</feature>
<evidence type="ECO:0000256" key="7">
    <source>
        <dbReference type="ARBA" id="ARBA00022989"/>
    </source>
</evidence>
<keyword evidence="6" id="KW-0552">Olfaction</keyword>
<dbReference type="GO" id="GO:0005886">
    <property type="term" value="C:plasma membrane"/>
    <property type="evidence" value="ECO:0007669"/>
    <property type="project" value="UniProtKB-SubCell"/>
</dbReference>
<comment type="caution">
    <text evidence="13">The sequence shown here is derived from an EMBL/GenBank/DDBJ whole genome shotgun (WGS) entry which is preliminary data.</text>
</comment>
<dbReference type="GO" id="GO:0007608">
    <property type="term" value="P:sensory perception of smell"/>
    <property type="evidence" value="ECO:0007669"/>
    <property type="project" value="UniProtKB-KW"/>
</dbReference>
<dbReference type="EMBL" id="BLKM01000713">
    <property type="protein sequence ID" value="GFG37744.1"/>
    <property type="molecule type" value="Genomic_DNA"/>
</dbReference>
<dbReference type="Pfam" id="PF01130">
    <property type="entry name" value="CD36"/>
    <property type="match status" value="2"/>
</dbReference>
<dbReference type="InterPro" id="IPR002159">
    <property type="entry name" value="CD36_fam"/>
</dbReference>
<keyword evidence="10" id="KW-0675">Receptor</keyword>
<organism evidence="13 14">
    <name type="scientific">Coptotermes formosanus</name>
    <name type="common">Formosan subterranean termite</name>
    <dbReference type="NCBI Taxonomy" id="36987"/>
    <lineage>
        <taxon>Eukaryota</taxon>
        <taxon>Metazoa</taxon>
        <taxon>Ecdysozoa</taxon>
        <taxon>Arthropoda</taxon>
        <taxon>Hexapoda</taxon>
        <taxon>Insecta</taxon>
        <taxon>Pterygota</taxon>
        <taxon>Neoptera</taxon>
        <taxon>Polyneoptera</taxon>
        <taxon>Dictyoptera</taxon>
        <taxon>Blattodea</taxon>
        <taxon>Blattoidea</taxon>
        <taxon>Termitoidae</taxon>
        <taxon>Rhinotermitidae</taxon>
        <taxon>Coptotermes</taxon>
    </lineage>
</organism>
<evidence type="ECO:0000256" key="11">
    <source>
        <dbReference type="ARBA" id="ARBA00023180"/>
    </source>
</evidence>
<evidence type="ECO:0000313" key="14">
    <source>
        <dbReference type="Proteomes" id="UP000502823"/>
    </source>
</evidence>
<name>A0A6L2PZS3_COPFO</name>
<dbReference type="PANTHER" id="PTHR11923">
    <property type="entry name" value="SCAVENGER RECEPTOR CLASS B TYPE-1 SR-B1"/>
    <property type="match status" value="1"/>
</dbReference>
<reference evidence="14" key="1">
    <citation type="submission" date="2020-01" db="EMBL/GenBank/DDBJ databases">
        <title>Draft genome sequence of the Termite Coptotermes fromosanus.</title>
        <authorList>
            <person name="Itakura S."/>
            <person name="Yosikawa Y."/>
            <person name="Umezawa K."/>
        </authorList>
    </citation>
    <scope>NUCLEOTIDE SEQUENCE [LARGE SCALE GENOMIC DNA]</scope>
</reference>
<sequence>MDVQVGKKPIVTEIGPYFYEEYKEKLDLKDHNEDDTVSFNPRDYFIFKREKSGGLTGDEVITIPHLTILGMALAVEREKPAALKLINKAIPHIFGHPTSVFLTAPVKNILFEGIPLYCNVTDFSAKAICSEIRKNEKSFLKLGDDIFGFSFFGTKNNSAGGRFRVKRGIQNIKEVGQVIEYEGEKQLSVYDGDECNKFRGTDSTIFAPFLTPSDKIEAFAPDLCRSIGAVYKHDIVYKGIHSYSYSADFGDMSTDPELKCFCATPDTCMKKGVHDLTRCSGGVPIIASLPHFYDAALEYQTGVIGLNPSKDKHEILMVFEPLTATPLVGYKRLQFNIAVHAIDKIDLMKEIPTVLLPILWVQEGMELKQEYLDKVSSIFKIIGAVDVLKWILMVAGGGLGAAGALVGYRKKSNEMDVEVSPSVPKKPAGISPLEKHLVSKYAMQKHPSPVPYIDVSHVGEYCVQYKIRRHRVVNNIHMFIFTVSPLRVGISGALIFIFGFVFGEFVFPHALYTQIVSQLELRRNSEMRKIWSKIPDPLNFKIYIFNVTNPTDVQRGGVPVLTEIGPYFYEEFKEKINLTDQDNDDTVSFNPVDTWFFNGNKSEGLTGDELLTVPHLALLTVALNAERQLPAALKILNKAIPTIFDKPTSMFVTTTARKILFDGIPIYCNVTDFSSKAVCAELKKKKDKFHELDENIYGLSFFGLRNGTAGGRFRVKRGIENIKDLGQVVQFEGETTLNIWSGNKCNKLKGSDSTIFPPFLTPKDLVAAFTPEICRSIAAYYTRHTTYKGYEAYTYNADFGDMSQDPDLACFCTTPDTCLKKGVHDLTNCVGAPFIASLPHFYLADQEYQTGVIGLNPTKEKHEIISIFDPMTSTPLSAHRRLQLSIPLHKIDTIELMQETPTVILPILWIDEGFELNQKLLRKVHVIYKATFALNVVKWILIVLGLCIGAASLWIVKKRTDMQSLNLPGISQTVRNVTPVEDGARY</sequence>
<dbReference type="OrthoDB" id="10024078at2759"/>
<evidence type="ECO:0000256" key="8">
    <source>
        <dbReference type="ARBA" id="ARBA00023136"/>
    </source>
</evidence>
<evidence type="ECO:0000256" key="2">
    <source>
        <dbReference type="ARBA" id="ARBA00010532"/>
    </source>
</evidence>